<reference evidence="1 2" key="1">
    <citation type="journal article" date="2015" name="Nature">
        <title>rRNA introns, odd ribosomes, and small enigmatic genomes across a large radiation of phyla.</title>
        <authorList>
            <person name="Brown C.T."/>
            <person name="Hug L.A."/>
            <person name="Thomas B.C."/>
            <person name="Sharon I."/>
            <person name="Castelle C.J."/>
            <person name="Singh A."/>
            <person name="Wilkins M.J."/>
            <person name="Williams K.H."/>
            <person name="Banfield J.F."/>
        </authorList>
    </citation>
    <scope>NUCLEOTIDE SEQUENCE [LARGE SCALE GENOMIC DNA]</scope>
</reference>
<protein>
    <submittedName>
        <fullName evidence="1">Uncharacterized protein</fullName>
    </submittedName>
</protein>
<sequence length="93" mass="11042">MWLQEKGEGFRKVISKLPTKYQVLLKIPSGPLEFHLPQILLATFEQSQLGRKKSLVEKFSENVNEKRSKDKQLKEQFREFYFKRKPKNNTSSI</sequence>
<evidence type="ECO:0000313" key="2">
    <source>
        <dbReference type="Proteomes" id="UP000034013"/>
    </source>
</evidence>
<gene>
    <name evidence="1" type="ORF">UU16_C0009G0022</name>
</gene>
<evidence type="ECO:0000313" key="1">
    <source>
        <dbReference type="EMBL" id="KKR73952.1"/>
    </source>
</evidence>
<dbReference type="Proteomes" id="UP000034013">
    <property type="component" value="Unassembled WGS sequence"/>
</dbReference>
<accession>A0A0G0WFD3</accession>
<comment type="caution">
    <text evidence="1">The sequence shown here is derived from an EMBL/GenBank/DDBJ whole genome shotgun (WGS) entry which is preliminary data.</text>
</comment>
<organism evidence="1 2">
    <name type="scientific">Candidatus Woesebacteria bacterium GW2011_GWA2_40_7</name>
    <dbReference type="NCBI Taxonomy" id="1618562"/>
    <lineage>
        <taxon>Bacteria</taxon>
        <taxon>Candidatus Woeseibacteriota</taxon>
    </lineage>
</organism>
<dbReference type="AlphaFoldDB" id="A0A0G0WFD3"/>
<proteinExistence type="predicted"/>
<dbReference type="EMBL" id="LBZO01000009">
    <property type="protein sequence ID" value="KKR73952.1"/>
    <property type="molecule type" value="Genomic_DNA"/>
</dbReference>
<name>A0A0G0WFD3_9BACT</name>